<accession>A0ABQ8UDR8</accession>
<proteinExistence type="predicted"/>
<dbReference type="Proteomes" id="UP001141327">
    <property type="component" value="Unassembled WGS sequence"/>
</dbReference>
<dbReference type="SUPFAM" id="SSF53448">
    <property type="entry name" value="Nucleotide-diphospho-sugar transferases"/>
    <property type="match status" value="1"/>
</dbReference>
<evidence type="ECO:0000313" key="1">
    <source>
        <dbReference type="EMBL" id="KAJ4455494.1"/>
    </source>
</evidence>
<reference evidence="1" key="1">
    <citation type="journal article" date="2022" name="bioRxiv">
        <title>Genomics of Preaxostyla Flagellates Illuminates Evolutionary Transitions and the Path Towards Mitochondrial Loss.</title>
        <authorList>
            <person name="Novak L.V.F."/>
            <person name="Treitli S.C."/>
            <person name="Pyrih J."/>
            <person name="Halakuc P."/>
            <person name="Pipaliya S.V."/>
            <person name="Vacek V."/>
            <person name="Brzon O."/>
            <person name="Soukal P."/>
            <person name="Eme L."/>
            <person name="Dacks J.B."/>
            <person name="Karnkowska A."/>
            <person name="Elias M."/>
            <person name="Hampl V."/>
        </authorList>
    </citation>
    <scope>NUCLEOTIDE SEQUENCE</scope>
    <source>
        <strain evidence="1">RCP-MX</strain>
    </source>
</reference>
<organism evidence="1 2">
    <name type="scientific">Paratrimastix pyriformis</name>
    <dbReference type="NCBI Taxonomy" id="342808"/>
    <lineage>
        <taxon>Eukaryota</taxon>
        <taxon>Metamonada</taxon>
        <taxon>Preaxostyla</taxon>
        <taxon>Paratrimastigidae</taxon>
        <taxon>Paratrimastix</taxon>
    </lineage>
</organism>
<dbReference type="Pfam" id="PF04488">
    <property type="entry name" value="Gly_transf_sug"/>
    <property type="match status" value="1"/>
</dbReference>
<keyword evidence="2" id="KW-1185">Reference proteome</keyword>
<protein>
    <submittedName>
        <fullName evidence="1">Uncharacterized protein</fullName>
    </submittedName>
</protein>
<dbReference type="InterPro" id="IPR029044">
    <property type="entry name" value="Nucleotide-diphossugar_trans"/>
</dbReference>
<evidence type="ECO:0000313" key="2">
    <source>
        <dbReference type="Proteomes" id="UP001141327"/>
    </source>
</evidence>
<sequence length="410" mass="47352">MPEIARFAIKSWVLSQDLEHSHLIFWYDTPFFANDFQEYLLSTQLPPSKPLSDHVSPLHRVANLPYEDPQYYQQDVEFMRRLPQVEFRFFNFREEARGTCVGEQVDYYLSIDDIAVRTDIYRLVLLHRYGGVWTDTDMIFMSDFRPLVRVWGSFWPPGNNAVMHMYRNSQATWTRSVGAWMVPRGEVGIWMAPREQRRDAHVPTQPDHLWVRHAVVPCLACCRLHDELRSCHQFSRMVIQSTLSLCCCRLGLACMMRFGEQAQQFPDLDQTMPPSVVLCPALVMTRSLLRALPFVWVQPTIIPKQELLDVQHLSAPARRAHGHAHHQPQPHLFEGSYIDFLTATLPGPHIGKAMRKRTLYGPCIHTRASDHDLGSETVFPTLYRFIEARLTAKLAANSTAPVNLWGCDEP</sequence>
<comment type="caution">
    <text evidence="1">The sequence shown here is derived from an EMBL/GenBank/DDBJ whole genome shotgun (WGS) entry which is preliminary data.</text>
</comment>
<dbReference type="InterPro" id="IPR007577">
    <property type="entry name" value="GlycoTrfase_DXD_sugar-bd_CS"/>
</dbReference>
<gene>
    <name evidence="1" type="ORF">PAPYR_9576</name>
</gene>
<dbReference type="EMBL" id="JAPMOS010000106">
    <property type="protein sequence ID" value="KAJ4455494.1"/>
    <property type="molecule type" value="Genomic_DNA"/>
</dbReference>
<name>A0ABQ8UDR8_9EUKA</name>
<dbReference type="Gene3D" id="3.90.550.20">
    <property type="match status" value="1"/>
</dbReference>